<name>A0AAU8GT33_9VIRU</name>
<protein>
    <submittedName>
        <fullName evidence="1">Uncharacterized protein</fullName>
    </submittedName>
</protein>
<sequence length="33" mass="3827">MYNLIKKIIYFGSFPLPLLGNSGSYLYYTYSIS</sequence>
<evidence type="ECO:0000313" key="1">
    <source>
        <dbReference type="EMBL" id="XCH45240.1"/>
    </source>
</evidence>
<organism evidence="1">
    <name type="scientific">Mammaliicoccus phage MSShimriz1</name>
    <dbReference type="NCBI Taxonomy" id="3230127"/>
    <lineage>
        <taxon>Viruses</taxon>
    </lineage>
</organism>
<proteinExistence type="predicted"/>
<accession>A0AAU8GT33</accession>
<reference evidence="1" key="1">
    <citation type="submission" date="2024-06" db="EMBL/GenBank/DDBJ databases">
        <authorList>
            <person name="Ashkenazi R."/>
            <person name="Lipszyc R.R."/>
            <person name="Braunstein R."/>
            <person name="Yerushalmy O."/>
            <person name="Alkalay-Oren S."/>
            <person name="Coppenhagn-Glazer S."/>
            <person name="Hazan R."/>
        </authorList>
    </citation>
    <scope>NUCLEOTIDE SEQUENCE</scope>
</reference>
<dbReference type="EMBL" id="PP931174">
    <property type="protein sequence ID" value="XCH45240.1"/>
    <property type="molecule type" value="Genomic_DNA"/>
</dbReference>